<dbReference type="Proteomes" id="UP000237246">
    <property type="component" value="Unassembled WGS sequence"/>
</dbReference>
<dbReference type="EMBL" id="PPHD01048796">
    <property type="protein sequence ID" value="POI23466.1"/>
    <property type="molecule type" value="Genomic_DNA"/>
</dbReference>
<comment type="caution">
    <text evidence="1">The sequence shown here is derived from an EMBL/GenBank/DDBJ whole genome shotgun (WGS) entry which is preliminary data.</text>
</comment>
<sequence>MLLEMAKMTSVFHLHLDKIRDHHSLLL</sequence>
<protein>
    <submittedName>
        <fullName evidence="1">Uncharacterized protein</fullName>
    </submittedName>
</protein>
<organism evidence="1 2">
    <name type="scientific">Bambusicola thoracicus</name>
    <name type="common">Chinese bamboo-partridge</name>
    <name type="synonym">Perdix thoracica</name>
    <dbReference type="NCBI Taxonomy" id="9083"/>
    <lineage>
        <taxon>Eukaryota</taxon>
        <taxon>Metazoa</taxon>
        <taxon>Chordata</taxon>
        <taxon>Craniata</taxon>
        <taxon>Vertebrata</taxon>
        <taxon>Euteleostomi</taxon>
        <taxon>Archelosauria</taxon>
        <taxon>Archosauria</taxon>
        <taxon>Dinosauria</taxon>
        <taxon>Saurischia</taxon>
        <taxon>Theropoda</taxon>
        <taxon>Coelurosauria</taxon>
        <taxon>Aves</taxon>
        <taxon>Neognathae</taxon>
        <taxon>Galloanserae</taxon>
        <taxon>Galliformes</taxon>
        <taxon>Phasianidae</taxon>
        <taxon>Perdicinae</taxon>
        <taxon>Bambusicola</taxon>
    </lineage>
</organism>
<accession>A0A2P4SH95</accession>
<proteinExistence type="predicted"/>
<keyword evidence="2" id="KW-1185">Reference proteome</keyword>
<dbReference type="AlphaFoldDB" id="A0A2P4SH95"/>
<evidence type="ECO:0000313" key="1">
    <source>
        <dbReference type="EMBL" id="POI23466.1"/>
    </source>
</evidence>
<reference evidence="1 2" key="1">
    <citation type="submission" date="2018-01" db="EMBL/GenBank/DDBJ databases">
        <title>Comparison of the Chinese Bamboo Partridge and Red Junglefowl genome sequences highlights the importance of demography in genome evolution.</title>
        <authorList>
            <person name="Tiley G.P."/>
            <person name="Kimball R.T."/>
            <person name="Braun E.L."/>
            <person name="Burleigh J.G."/>
        </authorList>
    </citation>
    <scope>NUCLEOTIDE SEQUENCE [LARGE SCALE GENOMIC DNA]</scope>
    <source>
        <strain evidence="1">RTK389</strain>
        <tissue evidence="1">Blood</tissue>
    </source>
</reference>
<name>A0A2P4SH95_BAMTH</name>
<evidence type="ECO:0000313" key="2">
    <source>
        <dbReference type="Proteomes" id="UP000237246"/>
    </source>
</evidence>
<gene>
    <name evidence="1" type="ORF">CIB84_012787</name>
</gene>